<organism evidence="15 16">
    <name type="scientific">Cricetibacter osteomyelitidis</name>
    <dbReference type="NCBI Taxonomy" id="1521931"/>
    <lineage>
        <taxon>Bacteria</taxon>
        <taxon>Pseudomonadati</taxon>
        <taxon>Pseudomonadota</taxon>
        <taxon>Gammaproteobacteria</taxon>
        <taxon>Pasteurellales</taxon>
        <taxon>Pasteurellaceae</taxon>
        <taxon>Cricetibacter</taxon>
    </lineage>
</organism>
<evidence type="ECO:0000256" key="11">
    <source>
        <dbReference type="ARBA" id="ARBA00031472"/>
    </source>
</evidence>
<dbReference type="GO" id="GO:0003677">
    <property type="term" value="F:DNA binding"/>
    <property type="evidence" value="ECO:0007669"/>
    <property type="project" value="UniProtKB-KW"/>
</dbReference>
<keyword evidence="13" id="KW-0175">Coiled coil</keyword>
<dbReference type="InterPro" id="IPR011789">
    <property type="entry name" value="CueR"/>
</dbReference>
<dbReference type="NCBIfam" id="TIGR02044">
    <property type="entry name" value="CueR"/>
    <property type="match status" value="1"/>
</dbReference>
<feature type="domain" description="HTH merR-type" evidence="14">
    <location>
        <begin position="1"/>
        <end position="69"/>
    </location>
</feature>
<comment type="caution">
    <text evidence="15">The sequence shown here is derived from an EMBL/GenBank/DDBJ whole genome shotgun (WGS) entry which is preliminary data.</text>
</comment>
<name>A0A4R2TFM4_9PAST</name>
<dbReference type="Gene3D" id="1.10.1660.10">
    <property type="match status" value="1"/>
</dbReference>
<dbReference type="GO" id="GO:0045893">
    <property type="term" value="P:positive regulation of DNA-templated transcription"/>
    <property type="evidence" value="ECO:0007669"/>
    <property type="project" value="InterPro"/>
</dbReference>
<dbReference type="SMART" id="SM00422">
    <property type="entry name" value="HTH_MERR"/>
    <property type="match status" value="1"/>
</dbReference>
<evidence type="ECO:0000256" key="6">
    <source>
        <dbReference type="ARBA" id="ARBA00023008"/>
    </source>
</evidence>
<evidence type="ECO:0000256" key="12">
    <source>
        <dbReference type="ARBA" id="ARBA00032335"/>
    </source>
</evidence>
<feature type="coiled-coil region" evidence="13">
    <location>
        <begin position="81"/>
        <end position="111"/>
    </location>
</feature>
<comment type="subcellular location">
    <subcellularLocation>
        <location evidence="1">Cytoplasm</location>
    </subcellularLocation>
</comment>
<comment type="subunit">
    <text evidence="2">Homodimer.</text>
</comment>
<keyword evidence="10" id="KW-0804">Transcription</keyword>
<keyword evidence="8" id="KW-0238">DNA-binding</keyword>
<keyword evidence="6" id="KW-0186">Copper</keyword>
<dbReference type="OrthoDB" id="9808480at2"/>
<evidence type="ECO:0000256" key="13">
    <source>
        <dbReference type="SAM" id="Coils"/>
    </source>
</evidence>
<evidence type="ECO:0000256" key="4">
    <source>
        <dbReference type="ARBA" id="ARBA00022490"/>
    </source>
</evidence>
<sequence length="129" mass="14794">MNIAEIAKQTELSAKTIRFYEEKGLITPPDRAANGYRQYNQSHINELNLLHQARLVGFSLPEAKDLMELYRDPHRRSADVKKRTLEKIAEIDRQIEKLKTMKQQLIELADQCPGDESCCCPIINGLAKI</sequence>
<keyword evidence="9" id="KW-0010">Activator</keyword>
<evidence type="ECO:0000259" key="14">
    <source>
        <dbReference type="PROSITE" id="PS50937"/>
    </source>
</evidence>
<evidence type="ECO:0000256" key="5">
    <source>
        <dbReference type="ARBA" id="ARBA00022723"/>
    </source>
</evidence>
<keyword evidence="5" id="KW-0479">Metal-binding</keyword>
<dbReference type="SUPFAM" id="SSF46955">
    <property type="entry name" value="Putative DNA-binding domain"/>
    <property type="match status" value="1"/>
</dbReference>
<dbReference type="PROSITE" id="PS50937">
    <property type="entry name" value="HTH_MERR_2"/>
    <property type="match status" value="1"/>
</dbReference>
<dbReference type="RefSeq" id="WP_131977394.1">
    <property type="nucleotide sequence ID" value="NZ_SLYB01000017.1"/>
</dbReference>
<dbReference type="GO" id="GO:0005737">
    <property type="term" value="C:cytoplasm"/>
    <property type="evidence" value="ECO:0007669"/>
    <property type="project" value="UniProtKB-SubCell"/>
</dbReference>
<evidence type="ECO:0000256" key="9">
    <source>
        <dbReference type="ARBA" id="ARBA00023159"/>
    </source>
</evidence>
<dbReference type="GO" id="GO:0005507">
    <property type="term" value="F:copper ion binding"/>
    <property type="evidence" value="ECO:0007669"/>
    <property type="project" value="InterPro"/>
</dbReference>
<dbReference type="PANTHER" id="PTHR30204:SF16">
    <property type="entry name" value="HTH-TYPE TRANSCRIPTIONAL REGULATOR CUER"/>
    <property type="match status" value="1"/>
</dbReference>
<evidence type="ECO:0000256" key="8">
    <source>
        <dbReference type="ARBA" id="ARBA00023125"/>
    </source>
</evidence>
<dbReference type="PANTHER" id="PTHR30204">
    <property type="entry name" value="REDOX-CYCLING DRUG-SENSING TRANSCRIPTIONAL ACTIVATOR SOXR"/>
    <property type="match status" value="1"/>
</dbReference>
<accession>A0A4R2TFM4</accession>
<dbReference type="EMBL" id="SLYB01000017">
    <property type="protein sequence ID" value="TCP93512.1"/>
    <property type="molecule type" value="Genomic_DNA"/>
</dbReference>
<evidence type="ECO:0000313" key="16">
    <source>
        <dbReference type="Proteomes" id="UP000295763"/>
    </source>
</evidence>
<protein>
    <recommendedName>
        <fullName evidence="3">HTH-type transcriptional regulator CueR</fullName>
    </recommendedName>
    <alternativeName>
        <fullName evidence="12">Copper efflux regulator</fullName>
    </alternativeName>
    <alternativeName>
        <fullName evidence="11">Copper export regulator</fullName>
    </alternativeName>
</protein>
<evidence type="ECO:0000256" key="1">
    <source>
        <dbReference type="ARBA" id="ARBA00004496"/>
    </source>
</evidence>
<dbReference type="PROSITE" id="PS00552">
    <property type="entry name" value="HTH_MERR_1"/>
    <property type="match status" value="1"/>
</dbReference>
<dbReference type="InterPro" id="IPR009061">
    <property type="entry name" value="DNA-bd_dom_put_sf"/>
</dbReference>
<evidence type="ECO:0000256" key="2">
    <source>
        <dbReference type="ARBA" id="ARBA00011738"/>
    </source>
</evidence>
<evidence type="ECO:0000256" key="3">
    <source>
        <dbReference type="ARBA" id="ARBA00017250"/>
    </source>
</evidence>
<dbReference type="InterPro" id="IPR047057">
    <property type="entry name" value="MerR_fam"/>
</dbReference>
<keyword evidence="16" id="KW-1185">Reference proteome</keyword>
<dbReference type="AlphaFoldDB" id="A0A4R2TFM4"/>
<keyword evidence="4" id="KW-0963">Cytoplasm</keyword>
<evidence type="ECO:0000313" key="15">
    <source>
        <dbReference type="EMBL" id="TCP93512.1"/>
    </source>
</evidence>
<keyword evidence="7" id="KW-0805">Transcription regulation</keyword>
<gene>
    <name evidence="15" type="ORF">EDC44_11712</name>
</gene>
<dbReference type="CDD" id="cd01108">
    <property type="entry name" value="HTH_CueR"/>
    <property type="match status" value="1"/>
</dbReference>
<dbReference type="Proteomes" id="UP000295763">
    <property type="component" value="Unassembled WGS sequence"/>
</dbReference>
<dbReference type="Pfam" id="PF13411">
    <property type="entry name" value="MerR_1"/>
    <property type="match status" value="1"/>
</dbReference>
<evidence type="ECO:0000256" key="7">
    <source>
        <dbReference type="ARBA" id="ARBA00023015"/>
    </source>
</evidence>
<dbReference type="PRINTS" id="PR00040">
    <property type="entry name" value="HTHMERR"/>
</dbReference>
<evidence type="ECO:0000256" key="10">
    <source>
        <dbReference type="ARBA" id="ARBA00023163"/>
    </source>
</evidence>
<reference evidence="15 16" key="1">
    <citation type="submission" date="2019-03" db="EMBL/GenBank/DDBJ databases">
        <title>Genomic Encyclopedia of Type Strains, Phase IV (KMG-IV): sequencing the most valuable type-strain genomes for metagenomic binning, comparative biology and taxonomic classification.</title>
        <authorList>
            <person name="Goeker M."/>
        </authorList>
    </citation>
    <scope>NUCLEOTIDE SEQUENCE [LARGE SCALE GENOMIC DNA]</scope>
    <source>
        <strain evidence="15 16">DSM 28404</strain>
    </source>
</reference>
<dbReference type="InterPro" id="IPR000551">
    <property type="entry name" value="MerR-type_HTH_dom"/>
</dbReference>
<proteinExistence type="predicted"/>
<dbReference type="GO" id="GO:0003700">
    <property type="term" value="F:DNA-binding transcription factor activity"/>
    <property type="evidence" value="ECO:0007669"/>
    <property type="project" value="InterPro"/>
</dbReference>